<sequence>MLESVPQFAVNQRRGVANRELLAKVRCPRTMPSGNDGRGRCALSWRYPNQSPLAIANSNYGDSFPKHTNCAAIFQEAVAPADVPFVWLAGAIGSDRALGKATLIGRNVPDDCVNKGSTAGASASSTIAANLSASAETSPQDQVAKRPRYLRRHRDPNQTPLNISKR</sequence>
<evidence type="ECO:0000313" key="3">
    <source>
        <dbReference type="Proteomes" id="UP001259572"/>
    </source>
</evidence>
<keyword evidence="3" id="KW-1185">Reference proteome</keyword>
<gene>
    <name evidence="2" type="ORF">RQX22_09250</name>
</gene>
<dbReference type="Proteomes" id="UP001259572">
    <property type="component" value="Unassembled WGS sequence"/>
</dbReference>
<accession>A0ABU3Q6V5</accession>
<evidence type="ECO:0000256" key="1">
    <source>
        <dbReference type="SAM" id="MobiDB-lite"/>
    </source>
</evidence>
<feature type="compositionally biased region" description="Polar residues" evidence="1">
    <location>
        <begin position="131"/>
        <end position="141"/>
    </location>
</feature>
<feature type="compositionally biased region" description="Polar residues" evidence="1">
    <location>
        <begin position="157"/>
        <end position="166"/>
    </location>
</feature>
<feature type="region of interest" description="Disordered" evidence="1">
    <location>
        <begin position="131"/>
        <end position="166"/>
    </location>
</feature>
<name>A0ABU3Q6V5_9SPHN</name>
<reference evidence="2 3" key="1">
    <citation type="submission" date="2023-05" db="EMBL/GenBank/DDBJ databases">
        <authorList>
            <person name="Guo Y."/>
        </authorList>
    </citation>
    <scope>NUCLEOTIDE SEQUENCE [LARGE SCALE GENOMIC DNA]</scope>
    <source>
        <strain evidence="2 3">GR2756</strain>
    </source>
</reference>
<comment type="caution">
    <text evidence="2">The sequence shown here is derived from an EMBL/GenBank/DDBJ whole genome shotgun (WGS) entry which is preliminary data.</text>
</comment>
<feature type="compositionally biased region" description="Basic residues" evidence="1">
    <location>
        <begin position="145"/>
        <end position="154"/>
    </location>
</feature>
<organism evidence="2 3">
    <name type="scientific">Sphingosinicella rhizophila</name>
    <dbReference type="NCBI Taxonomy" id="3050082"/>
    <lineage>
        <taxon>Bacteria</taxon>
        <taxon>Pseudomonadati</taxon>
        <taxon>Pseudomonadota</taxon>
        <taxon>Alphaproteobacteria</taxon>
        <taxon>Sphingomonadales</taxon>
        <taxon>Sphingosinicellaceae</taxon>
        <taxon>Sphingosinicella</taxon>
    </lineage>
</organism>
<proteinExistence type="predicted"/>
<dbReference type="EMBL" id="JAVUPU010000004">
    <property type="protein sequence ID" value="MDT9599133.1"/>
    <property type="molecule type" value="Genomic_DNA"/>
</dbReference>
<evidence type="ECO:0000313" key="2">
    <source>
        <dbReference type="EMBL" id="MDT9599133.1"/>
    </source>
</evidence>
<protein>
    <submittedName>
        <fullName evidence="2">Uncharacterized protein</fullName>
    </submittedName>
</protein>